<evidence type="ECO:0000313" key="2">
    <source>
        <dbReference type="Proteomes" id="UP000234681"/>
    </source>
</evidence>
<dbReference type="EMBL" id="CH473974">
    <property type="protein sequence ID" value="EDL76123.1"/>
    <property type="molecule type" value="Genomic_DNA"/>
</dbReference>
<gene>
    <name evidence="1" type="ORF">rCG_49529</name>
</gene>
<dbReference type="AlphaFoldDB" id="A6J2J1"/>
<accession>A6J2J1</accession>
<sequence>MINCTTFRSTISNVTSFTHNSDYYQVFCFFFKVHS</sequence>
<dbReference type="Proteomes" id="UP000234681">
    <property type="component" value="Chromosome 18"/>
</dbReference>
<protein>
    <submittedName>
        <fullName evidence="1">RCG49529</fullName>
    </submittedName>
</protein>
<reference evidence="2" key="1">
    <citation type="submission" date="2005-09" db="EMBL/GenBank/DDBJ databases">
        <authorList>
            <person name="Mural R.J."/>
            <person name="Li P.W."/>
            <person name="Adams M.D."/>
            <person name="Amanatides P.G."/>
            <person name="Baden-Tillson H."/>
            <person name="Barnstead M."/>
            <person name="Chin S.H."/>
            <person name="Dew I."/>
            <person name="Evans C.A."/>
            <person name="Ferriera S."/>
            <person name="Flanigan M."/>
            <person name="Fosler C."/>
            <person name="Glodek A."/>
            <person name="Gu Z."/>
            <person name="Holt R.A."/>
            <person name="Jennings D."/>
            <person name="Kraft C.L."/>
            <person name="Lu F."/>
            <person name="Nguyen T."/>
            <person name="Nusskern D.R."/>
            <person name="Pfannkoch C.M."/>
            <person name="Sitter C."/>
            <person name="Sutton G.G."/>
            <person name="Venter J.C."/>
            <person name="Wang Z."/>
            <person name="Woodage T."/>
            <person name="Zheng X.H."/>
            <person name="Zhong F."/>
        </authorList>
    </citation>
    <scope>NUCLEOTIDE SEQUENCE [LARGE SCALE GENOMIC DNA]</scope>
    <source>
        <strain>BN</strain>
        <strain evidence="2">Sprague-Dawley</strain>
    </source>
</reference>
<name>A6J2J1_RAT</name>
<evidence type="ECO:0000313" key="1">
    <source>
        <dbReference type="EMBL" id="EDL76123.1"/>
    </source>
</evidence>
<organism evidence="1 2">
    <name type="scientific">Rattus norvegicus</name>
    <name type="common">Rat</name>
    <dbReference type="NCBI Taxonomy" id="10116"/>
    <lineage>
        <taxon>Eukaryota</taxon>
        <taxon>Metazoa</taxon>
        <taxon>Chordata</taxon>
        <taxon>Craniata</taxon>
        <taxon>Vertebrata</taxon>
        <taxon>Euteleostomi</taxon>
        <taxon>Mammalia</taxon>
        <taxon>Eutheria</taxon>
        <taxon>Euarchontoglires</taxon>
        <taxon>Glires</taxon>
        <taxon>Rodentia</taxon>
        <taxon>Myomorpha</taxon>
        <taxon>Muroidea</taxon>
        <taxon>Muridae</taxon>
        <taxon>Murinae</taxon>
        <taxon>Rattus</taxon>
    </lineage>
</organism>
<proteinExistence type="predicted"/>